<keyword evidence="2" id="KW-0723">Serine/threonine-protein kinase</keyword>
<dbReference type="Gene3D" id="1.10.510.10">
    <property type="entry name" value="Transferase(Phosphotransferase) domain 1"/>
    <property type="match status" value="1"/>
</dbReference>
<keyword evidence="7 15" id="KW-0547">Nucleotide-binding</keyword>
<evidence type="ECO:0000313" key="21">
    <source>
        <dbReference type="Proteomes" id="UP000807115"/>
    </source>
</evidence>
<dbReference type="FunFam" id="3.30.430.20:FF:000004">
    <property type="entry name" value="Receptor-like serine-threonine protein kinase"/>
    <property type="match status" value="1"/>
</dbReference>
<evidence type="ECO:0000259" key="19">
    <source>
        <dbReference type="PROSITE" id="PS51473"/>
    </source>
</evidence>
<evidence type="ECO:0000256" key="17">
    <source>
        <dbReference type="SAM" id="SignalP"/>
    </source>
</evidence>
<dbReference type="InterPro" id="IPR008271">
    <property type="entry name" value="Ser/Thr_kinase_AS"/>
</dbReference>
<dbReference type="Gene3D" id="3.30.200.20">
    <property type="entry name" value="Phosphorylase Kinase, domain 1"/>
    <property type="match status" value="1"/>
</dbReference>
<dbReference type="AlphaFoldDB" id="A0A921U4F8"/>
<evidence type="ECO:0000256" key="10">
    <source>
        <dbReference type="ARBA" id="ARBA00022840"/>
    </source>
</evidence>
<keyword evidence="8" id="KW-0418">Kinase</keyword>
<feature type="signal peptide" evidence="17">
    <location>
        <begin position="1"/>
        <end position="35"/>
    </location>
</feature>
<dbReference type="GO" id="GO:0016020">
    <property type="term" value="C:membrane"/>
    <property type="evidence" value="ECO:0007669"/>
    <property type="project" value="UniProtKB-SubCell"/>
</dbReference>
<evidence type="ECO:0000259" key="18">
    <source>
        <dbReference type="PROSITE" id="PS50011"/>
    </source>
</evidence>
<evidence type="ECO:0000256" key="14">
    <source>
        <dbReference type="ARBA" id="ARBA00023180"/>
    </source>
</evidence>
<feature type="binding site" evidence="15">
    <location>
        <position position="384"/>
    </location>
    <ligand>
        <name>ATP</name>
        <dbReference type="ChEBI" id="CHEBI:30616"/>
    </ligand>
</feature>
<proteinExistence type="predicted"/>
<dbReference type="Pfam" id="PF07714">
    <property type="entry name" value="PK_Tyr_Ser-Thr"/>
    <property type="match status" value="1"/>
</dbReference>
<dbReference type="PROSITE" id="PS50011">
    <property type="entry name" value="PROTEIN_KINASE_DOM"/>
    <property type="match status" value="1"/>
</dbReference>
<reference evidence="20" key="1">
    <citation type="journal article" date="2019" name="BMC Genomics">
        <title>A new reference genome for Sorghum bicolor reveals high levels of sequence similarity between sweet and grain genotypes: implications for the genetics of sugar metabolism.</title>
        <authorList>
            <person name="Cooper E.A."/>
            <person name="Brenton Z.W."/>
            <person name="Flinn B.S."/>
            <person name="Jenkins J."/>
            <person name="Shu S."/>
            <person name="Flowers D."/>
            <person name="Luo F."/>
            <person name="Wang Y."/>
            <person name="Xia P."/>
            <person name="Barry K."/>
            <person name="Daum C."/>
            <person name="Lipzen A."/>
            <person name="Yoshinaga Y."/>
            <person name="Schmutz J."/>
            <person name="Saski C."/>
            <person name="Vermerris W."/>
            <person name="Kresovich S."/>
        </authorList>
    </citation>
    <scope>NUCLEOTIDE SEQUENCE</scope>
</reference>
<comment type="subcellular location">
    <subcellularLocation>
        <location evidence="1">Membrane</location>
        <topology evidence="1">Single-pass membrane protein</topology>
    </subcellularLocation>
</comment>
<dbReference type="InterPro" id="IPR001245">
    <property type="entry name" value="Ser-Thr/Tyr_kinase_cat_dom"/>
</dbReference>
<dbReference type="Gene3D" id="3.30.430.20">
    <property type="entry name" value="Gnk2 domain, C-X8-C-X2-C motif"/>
    <property type="match status" value="2"/>
</dbReference>
<protein>
    <recommendedName>
        <fullName evidence="22">Protein kinase domain-containing protein</fullName>
    </recommendedName>
</protein>
<keyword evidence="12 16" id="KW-0472">Membrane</keyword>
<dbReference type="GO" id="GO:0042742">
    <property type="term" value="P:defense response to bacterium"/>
    <property type="evidence" value="ECO:0007669"/>
    <property type="project" value="UniProtKB-ARBA"/>
</dbReference>
<dbReference type="InterPro" id="IPR002902">
    <property type="entry name" value="GNK2"/>
</dbReference>
<evidence type="ECO:0000256" key="11">
    <source>
        <dbReference type="ARBA" id="ARBA00022989"/>
    </source>
</evidence>
<evidence type="ECO:0000256" key="15">
    <source>
        <dbReference type="PROSITE-ProRule" id="PRU10141"/>
    </source>
</evidence>
<evidence type="ECO:0000256" key="8">
    <source>
        <dbReference type="ARBA" id="ARBA00022777"/>
    </source>
</evidence>
<keyword evidence="6" id="KW-0677">Repeat</keyword>
<dbReference type="InterPro" id="IPR038408">
    <property type="entry name" value="GNK2_sf"/>
</dbReference>
<dbReference type="GO" id="GO:0004674">
    <property type="term" value="F:protein serine/threonine kinase activity"/>
    <property type="evidence" value="ECO:0007669"/>
    <property type="project" value="UniProtKB-KW"/>
</dbReference>
<evidence type="ECO:0000256" key="6">
    <source>
        <dbReference type="ARBA" id="ARBA00022737"/>
    </source>
</evidence>
<evidence type="ECO:0000256" key="16">
    <source>
        <dbReference type="SAM" id="Phobius"/>
    </source>
</evidence>
<keyword evidence="3" id="KW-0808">Transferase</keyword>
<keyword evidence="4 16" id="KW-0812">Transmembrane</keyword>
<evidence type="ECO:0000256" key="1">
    <source>
        <dbReference type="ARBA" id="ARBA00004167"/>
    </source>
</evidence>
<evidence type="ECO:0000256" key="5">
    <source>
        <dbReference type="ARBA" id="ARBA00022729"/>
    </source>
</evidence>
<dbReference type="InterPro" id="IPR000719">
    <property type="entry name" value="Prot_kinase_dom"/>
</dbReference>
<dbReference type="Pfam" id="PF01657">
    <property type="entry name" value="Stress-antifung"/>
    <property type="match status" value="2"/>
</dbReference>
<evidence type="ECO:0000256" key="9">
    <source>
        <dbReference type="ARBA" id="ARBA00022821"/>
    </source>
</evidence>
<dbReference type="PANTHER" id="PTHR27002:SF126">
    <property type="entry name" value="CYSTEINE-RICH RECEPTOR-LIKE PROTEIN KINASE 6"/>
    <property type="match status" value="1"/>
</dbReference>
<sequence length="688" mass="75685">MATRWPNPLCFPPQIAGVALTFLVAVLHTPPFTSAQEQPPPWLLCGPYPPSGNYTENSTYQGNINRLSGTLPKNVSSSPVLYGTGSVGSVPDIVYALALCRGDANASSCESCVATAFQGAQKGCPHFKDVLIFYDLCQLRFSNRNFFPDDDNFATAYYLVGSQVVSKPTDAFDAAVRLLVNTTAGYAAGNSSRRFATGEEGFDGSNPRIYALAQCAPDKTVDFCQGCFGPIINRMPEVFSGVNGGGVFGTWCSFRYEVYPFFSGRPLLQLPVFVGMPPAPVTKSQEKSMNKAGKVLAILMPAIAAMLIITVICFWTRRRRLAAQSFEPYSTSSEDIQGDDMLLLDLSTLRVATEDFAETKMLGKGGFGMVYKGVLPDGQEIAVKRLCHSSRQGIEELKSELVLVAKLHHKNLVRLVGVCLQEHEKILVYGYMPNRSLDTVLFDCERNNELDWAKRFNIISGIARGLQYLHEDSQLKIVHRDLKVSNILLDFDYVPKISDFGLAKIFDGDQSKYVTRRVAGTYGYMAPEYAMRGLYSIKSDVFSFGVLVLEIVTGRRNGGLYNSEQDVDLLNLVWEHWARGNVVGLIDPSLNDHHHPPIEQILKCIHIGLLCVQRNPAARPVMSWVNVMLSSSTVRLPSLSRPALCIQEVSATDSSDAYSPERPGASGYTDSSVLMSCNEASITELSPR</sequence>
<feature type="transmembrane region" description="Helical" evidence="16">
    <location>
        <begin position="295"/>
        <end position="315"/>
    </location>
</feature>
<dbReference type="PROSITE" id="PS00108">
    <property type="entry name" value="PROTEIN_KINASE_ST"/>
    <property type="match status" value="1"/>
</dbReference>
<evidence type="ECO:0000256" key="7">
    <source>
        <dbReference type="ARBA" id="ARBA00022741"/>
    </source>
</evidence>
<dbReference type="FunFam" id="1.10.510.10:FF:000129">
    <property type="entry name" value="cysteine-rich receptor-like protein kinase 10"/>
    <property type="match status" value="1"/>
</dbReference>
<reference evidence="20" key="2">
    <citation type="submission" date="2020-10" db="EMBL/GenBank/DDBJ databases">
        <authorList>
            <person name="Cooper E.A."/>
            <person name="Brenton Z.W."/>
            <person name="Flinn B.S."/>
            <person name="Jenkins J."/>
            <person name="Shu S."/>
            <person name="Flowers D."/>
            <person name="Luo F."/>
            <person name="Wang Y."/>
            <person name="Xia P."/>
            <person name="Barry K."/>
            <person name="Daum C."/>
            <person name="Lipzen A."/>
            <person name="Yoshinaga Y."/>
            <person name="Schmutz J."/>
            <person name="Saski C."/>
            <person name="Vermerris W."/>
            <person name="Kresovich S."/>
        </authorList>
    </citation>
    <scope>NUCLEOTIDE SEQUENCE</scope>
</reference>
<evidence type="ECO:0000313" key="20">
    <source>
        <dbReference type="EMBL" id="KAG0517405.1"/>
    </source>
</evidence>
<dbReference type="InterPro" id="IPR011009">
    <property type="entry name" value="Kinase-like_dom_sf"/>
</dbReference>
<evidence type="ECO:0000256" key="13">
    <source>
        <dbReference type="ARBA" id="ARBA00023157"/>
    </source>
</evidence>
<feature type="domain" description="Gnk2-homologous" evidence="19">
    <location>
        <begin position="153"/>
        <end position="261"/>
    </location>
</feature>
<evidence type="ECO:0000256" key="3">
    <source>
        <dbReference type="ARBA" id="ARBA00022679"/>
    </source>
</evidence>
<feature type="domain" description="Gnk2-homologous" evidence="19">
    <location>
        <begin position="42"/>
        <end position="146"/>
    </location>
</feature>
<name>A0A921U4F8_SORBI</name>
<keyword evidence="9" id="KW-0611">Plant defense</keyword>
<dbReference type="SUPFAM" id="SSF56112">
    <property type="entry name" value="Protein kinase-like (PK-like)"/>
    <property type="match status" value="1"/>
</dbReference>
<feature type="chain" id="PRO_5037319971" description="Protein kinase domain-containing protein" evidence="17">
    <location>
        <begin position="36"/>
        <end position="688"/>
    </location>
</feature>
<evidence type="ECO:0000256" key="4">
    <source>
        <dbReference type="ARBA" id="ARBA00022692"/>
    </source>
</evidence>
<dbReference type="InterPro" id="IPR017441">
    <property type="entry name" value="Protein_kinase_ATP_BS"/>
</dbReference>
<dbReference type="CDD" id="cd14066">
    <property type="entry name" value="STKc_IRAK"/>
    <property type="match status" value="1"/>
</dbReference>
<keyword evidence="5 17" id="KW-0732">Signal</keyword>
<comment type="caution">
    <text evidence="20">The sequence shown here is derived from an EMBL/GenBank/DDBJ whole genome shotgun (WGS) entry which is preliminary data.</text>
</comment>
<keyword evidence="13" id="KW-1015">Disulfide bond</keyword>
<evidence type="ECO:0000256" key="12">
    <source>
        <dbReference type="ARBA" id="ARBA00023136"/>
    </source>
</evidence>
<dbReference type="SMART" id="SM00220">
    <property type="entry name" value="S_TKc"/>
    <property type="match status" value="1"/>
</dbReference>
<organism evidence="20 21">
    <name type="scientific">Sorghum bicolor</name>
    <name type="common">Sorghum</name>
    <name type="synonym">Sorghum vulgare</name>
    <dbReference type="NCBI Taxonomy" id="4558"/>
    <lineage>
        <taxon>Eukaryota</taxon>
        <taxon>Viridiplantae</taxon>
        <taxon>Streptophyta</taxon>
        <taxon>Embryophyta</taxon>
        <taxon>Tracheophyta</taxon>
        <taxon>Spermatophyta</taxon>
        <taxon>Magnoliopsida</taxon>
        <taxon>Liliopsida</taxon>
        <taxon>Poales</taxon>
        <taxon>Poaceae</taxon>
        <taxon>PACMAD clade</taxon>
        <taxon>Panicoideae</taxon>
        <taxon>Andropogonodae</taxon>
        <taxon>Andropogoneae</taxon>
        <taxon>Sorghinae</taxon>
        <taxon>Sorghum</taxon>
    </lineage>
</organism>
<keyword evidence="11 16" id="KW-1133">Transmembrane helix</keyword>
<gene>
    <name evidence="20" type="ORF">BDA96_09G086700</name>
</gene>
<keyword evidence="10 15" id="KW-0067">ATP-binding</keyword>
<feature type="domain" description="Protein kinase" evidence="18">
    <location>
        <begin position="356"/>
        <end position="629"/>
    </location>
</feature>
<evidence type="ECO:0008006" key="22">
    <source>
        <dbReference type="Google" id="ProtNLM"/>
    </source>
</evidence>
<accession>A0A921U4F8</accession>
<evidence type="ECO:0000256" key="2">
    <source>
        <dbReference type="ARBA" id="ARBA00022527"/>
    </source>
</evidence>
<keyword evidence="14" id="KW-0325">Glycoprotein</keyword>
<dbReference type="FunFam" id="3.30.200.20:FF:000142">
    <property type="entry name" value="Cysteine-rich receptor-like protein kinase 10"/>
    <property type="match status" value="1"/>
</dbReference>
<dbReference type="EMBL" id="CM027688">
    <property type="protein sequence ID" value="KAG0517405.1"/>
    <property type="molecule type" value="Genomic_DNA"/>
</dbReference>
<dbReference type="Proteomes" id="UP000807115">
    <property type="component" value="Chromosome 9"/>
</dbReference>
<dbReference type="CDD" id="cd23509">
    <property type="entry name" value="Gnk2-like"/>
    <property type="match status" value="2"/>
</dbReference>
<dbReference type="PROSITE" id="PS00107">
    <property type="entry name" value="PROTEIN_KINASE_ATP"/>
    <property type="match status" value="1"/>
</dbReference>
<dbReference type="PROSITE" id="PS51473">
    <property type="entry name" value="GNK2"/>
    <property type="match status" value="2"/>
</dbReference>
<dbReference type="PANTHER" id="PTHR27002">
    <property type="entry name" value="RECEPTOR-LIKE SERINE/THREONINE-PROTEIN KINASE SD1-8"/>
    <property type="match status" value="1"/>
</dbReference>
<dbReference type="GO" id="GO:0005524">
    <property type="term" value="F:ATP binding"/>
    <property type="evidence" value="ECO:0007669"/>
    <property type="project" value="UniProtKB-UniRule"/>
</dbReference>